<dbReference type="SMART" id="SM00220">
    <property type="entry name" value="S_TKc"/>
    <property type="match status" value="1"/>
</dbReference>
<dbReference type="InterPro" id="IPR016024">
    <property type="entry name" value="ARM-type_fold"/>
</dbReference>
<dbReference type="Pfam" id="PF07714">
    <property type="entry name" value="PK_Tyr_Ser-Thr"/>
    <property type="match status" value="1"/>
</dbReference>
<evidence type="ECO:0000256" key="1">
    <source>
        <dbReference type="ARBA" id="ARBA00000900"/>
    </source>
</evidence>
<dbReference type="SUPFAM" id="SSF48371">
    <property type="entry name" value="ARM repeat"/>
    <property type="match status" value="1"/>
</dbReference>
<feature type="compositionally biased region" description="Low complexity" evidence="10">
    <location>
        <begin position="496"/>
        <end position="540"/>
    </location>
</feature>
<evidence type="ECO:0000256" key="4">
    <source>
        <dbReference type="ARBA" id="ARBA00022679"/>
    </source>
</evidence>
<keyword evidence="3" id="KW-0723">Serine/threonine-protein kinase</keyword>
<feature type="binding site" evidence="9">
    <location>
        <position position="144"/>
    </location>
    <ligand>
        <name>ATP</name>
        <dbReference type="ChEBI" id="CHEBI:30616"/>
    </ligand>
</feature>
<dbReference type="PANTHER" id="PTHR45647:SF3">
    <property type="entry name" value="OS10G0552400 PROTEIN"/>
    <property type="match status" value="1"/>
</dbReference>
<feature type="compositionally biased region" description="Low complexity" evidence="10">
    <location>
        <begin position="666"/>
        <end position="677"/>
    </location>
</feature>
<dbReference type="SMART" id="SM00504">
    <property type="entry name" value="Ubox"/>
    <property type="match status" value="1"/>
</dbReference>
<dbReference type="InterPro" id="IPR017441">
    <property type="entry name" value="Protein_kinase_ATP_BS"/>
</dbReference>
<feature type="region of interest" description="Disordered" evidence="10">
    <location>
        <begin position="1066"/>
        <end position="1095"/>
    </location>
</feature>
<dbReference type="PROSITE" id="PS00107">
    <property type="entry name" value="PROTEIN_KINASE_ATP"/>
    <property type="match status" value="1"/>
</dbReference>
<evidence type="ECO:0000256" key="10">
    <source>
        <dbReference type="SAM" id="MobiDB-lite"/>
    </source>
</evidence>
<dbReference type="Gene3D" id="1.10.510.10">
    <property type="entry name" value="Transferase(Phosphotransferase) domain 1"/>
    <property type="match status" value="1"/>
</dbReference>
<keyword evidence="6" id="KW-0418">Kinase</keyword>
<dbReference type="AlphaFoldDB" id="A0AAW1SLK6"/>
<dbReference type="InterPro" id="IPR003613">
    <property type="entry name" value="Ubox_domain"/>
</dbReference>
<evidence type="ECO:0000256" key="2">
    <source>
        <dbReference type="ARBA" id="ARBA00012483"/>
    </source>
</evidence>
<keyword evidence="8 9" id="KW-0067">ATP-binding</keyword>
<dbReference type="Proteomes" id="UP001485043">
    <property type="component" value="Unassembled WGS sequence"/>
</dbReference>
<evidence type="ECO:0000259" key="12">
    <source>
        <dbReference type="PROSITE" id="PS51698"/>
    </source>
</evidence>
<comment type="caution">
    <text evidence="13">The sequence shown here is derived from an EMBL/GenBank/DDBJ whole genome shotgun (WGS) entry which is preliminary data.</text>
</comment>
<dbReference type="GO" id="GO:0061630">
    <property type="term" value="F:ubiquitin protein ligase activity"/>
    <property type="evidence" value="ECO:0007669"/>
    <property type="project" value="UniProtKB-EC"/>
</dbReference>
<dbReference type="InterPro" id="IPR011009">
    <property type="entry name" value="Kinase-like_dom_sf"/>
</dbReference>
<evidence type="ECO:0000313" key="13">
    <source>
        <dbReference type="EMBL" id="KAK9847744.1"/>
    </source>
</evidence>
<dbReference type="SUPFAM" id="SSF56112">
    <property type="entry name" value="Protein kinase-like (PK-like)"/>
    <property type="match status" value="1"/>
</dbReference>
<organism evidence="13 14">
    <name type="scientific">Apatococcus fuscideae</name>
    <dbReference type="NCBI Taxonomy" id="2026836"/>
    <lineage>
        <taxon>Eukaryota</taxon>
        <taxon>Viridiplantae</taxon>
        <taxon>Chlorophyta</taxon>
        <taxon>core chlorophytes</taxon>
        <taxon>Trebouxiophyceae</taxon>
        <taxon>Chlorellales</taxon>
        <taxon>Chlorellaceae</taxon>
        <taxon>Apatococcus</taxon>
    </lineage>
</organism>
<keyword evidence="14" id="KW-1185">Reference proteome</keyword>
<dbReference type="Gene3D" id="3.30.40.10">
    <property type="entry name" value="Zinc/RING finger domain, C3HC4 (zinc finger)"/>
    <property type="match status" value="1"/>
</dbReference>
<dbReference type="InterPro" id="IPR000225">
    <property type="entry name" value="Armadillo"/>
</dbReference>
<keyword evidence="5 9" id="KW-0547">Nucleotide-binding</keyword>
<dbReference type="InterPro" id="IPR000719">
    <property type="entry name" value="Prot_kinase_dom"/>
</dbReference>
<dbReference type="InterPro" id="IPR001245">
    <property type="entry name" value="Ser-Thr/Tyr_kinase_cat_dom"/>
</dbReference>
<evidence type="ECO:0000256" key="7">
    <source>
        <dbReference type="ARBA" id="ARBA00022786"/>
    </source>
</evidence>
<feature type="domain" description="Protein kinase" evidence="11">
    <location>
        <begin position="116"/>
        <end position="357"/>
    </location>
</feature>
<dbReference type="InterPro" id="IPR045210">
    <property type="entry name" value="RING-Ubox_PUB"/>
</dbReference>
<evidence type="ECO:0000259" key="11">
    <source>
        <dbReference type="PROSITE" id="PS50011"/>
    </source>
</evidence>
<protein>
    <recommendedName>
        <fullName evidence="2">RING-type E3 ubiquitin transferase</fullName>
        <ecNumber evidence="2">2.3.2.27</ecNumber>
    </recommendedName>
</protein>
<keyword evidence="4" id="KW-0808">Transferase</keyword>
<gene>
    <name evidence="13" type="ORF">WJX84_002440</name>
</gene>
<dbReference type="CDD" id="cd16664">
    <property type="entry name" value="RING-Ubox_PUB"/>
    <property type="match status" value="1"/>
</dbReference>
<dbReference type="GO" id="GO:0016567">
    <property type="term" value="P:protein ubiquitination"/>
    <property type="evidence" value="ECO:0007669"/>
    <property type="project" value="InterPro"/>
</dbReference>
<dbReference type="EC" id="2.3.2.27" evidence="2"/>
<proteinExistence type="predicted"/>
<dbReference type="PROSITE" id="PS00108">
    <property type="entry name" value="PROTEIN_KINASE_ST"/>
    <property type="match status" value="1"/>
</dbReference>
<dbReference type="PROSITE" id="PS51698">
    <property type="entry name" value="U_BOX"/>
    <property type="match status" value="1"/>
</dbReference>
<feature type="region of interest" description="Disordered" evidence="10">
    <location>
        <begin position="466"/>
        <end position="566"/>
    </location>
</feature>
<evidence type="ECO:0000256" key="9">
    <source>
        <dbReference type="PROSITE-ProRule" id="PRU10141"/>
    </source>
</evidence>
<dbReference type="GO" id="GO:0005524">
    <property type="term" value="F:ATP binding"/>
    <property type="evidence" value="ECO:0007669"/>
    <property type="project" value="UniProtKB-UniRule"/>
</dbReference>
<evidence type="ECO:0000313" key="14">
    <source>
        <dbReference type="Proteomes" id="UP001485043"/>
    </source>
</evidence>
<evidence type="ECO:0000256" key="5">
    <source>
        <dbReference type="ARBA" id="ARBA00022741"/>
    </source>
</evidence>
<dbReference type="Pfam" id="PF04564">
    <property type="entry name" value="U-box"/>
    <property type="match status" value="1"/>
</dbReference>
<evidence type="ECO:0000256" key="3">
    <source>
        <dbReference type="ARBA" id="ARBA00022527"/>
    </source>
</evidence>
<dbReference type="SMART" id="SM00185">
    <property type="entry name" value="ARM"/>
    <property type="match status" value="5"/>
</dbReference>
<evidence type="ECO:0000256" key="8">
    <source>
        <dbReference type="ARBA" id="ARBA00022840"/>
    </source>
</evidence>
<feature type="domain" description="U-box" evidence="12">
    <location>
        <begin position="370"/>
        <end position="446"/>
    </location>
</feature>
<name>A0AAW1SLK6_9CHLO</name>
<dbReference type="PANTHER" id="PTHR45647">
    <property type="entry name" value="OS02G0152300 PROTEIN"/>
    <property type="match status" value="1"/>
</dbReference>
<feature type="region of interest" description="Disordered" evidence="10">
    <location>
        <begin position="625"/>
        <end position="683"/>
    </location>
</feature>
<dbReference type="EMBL" id="JALJOV010001446">
    <property type="protein sequence ID" value="KAK9847744.1"/>
    <property type="molecule type" value="Genomic_DNA"/>
</dbReference>
<dbReference type="SUPFAM" id="SSF57850">
    <property type="entry name" value="RING/U-box"/>
    <property type="match status" value="1"/>
</dbReference>
<comment type="catalytic activity">
    <reaction evidence="1">
        <text>S-ubiquitinyl-[E2 ubiquitin-conjugating enzyme]-L-cysteine + [acceptor protein]-L-lysine = [E2 ubiquitin-conjugating enzyme]-L-cysteine + N(6)-ubiquitinyl-[acceptor protein]-L-lysine.</text>
        <dbReference type="EC" id="2.3.2.27"/>
    </reaction>
</comment>
<dbReference type="InterPro" id="IPR008271">
    <property type="entry name" value="Ser/Thr_kinase_AS"/>
</dbReference>
<dbReference type="InterPro" id="IPR011989">
    <property type="entry name" value="ARM-like"/>
</dbReference>
<dbReference type="InterPro" id="IPR013083">
    <property type="entry name" value="Znf_RING/FYVE/PHD"/>
</dbReference>
<dbReference type="PROSITE" id="PS50011">
    <property type="entry name" value="PROTEIN_KINASE_DOM"/>
    <property type="match status" value="1"/>
</dbReference>
<dbReference type="InterPro" id="IPR051348">
    <property type="entry name" value="U-box_ubiquitin_ligases"/>
</dbReference>
<dbReference type="Gene3D" id="1.25.10.10">
    <property type="entry name" value="Leucine-rich Repeat Variant"/>
    <property type="match status" value="2"/>
</dbReference>
<evidence type="ECO:0000256" key="6">
    <source>
        <dbReference type="ARBA" id="ARBA00022777"/>
    </source>
</evidence>
<reference evidence="13 14" key="1">
    <citation type="journal article" date="2024" name="Nat. Commun.">
        <title>Phylogenomics reveals the evolutionary origins of lichenization in chlorophyte algae.</title>
        <authorList>
            <person name="Puginier C."/>
            <person name="Libourel C."/>
            <person name="Otte J."/>
            <person name="Skaloud P."/>
            <person name="Haon M."/>
            <person name="Grisel S."/>
            <person name="Petersen M."/>
            <person name="Berrin J.G."/>
            <person name="Delaux P.M."/>
            <person name="Dal Grande F."/>
            <person name="Keller J."/>
        </authorList>
    </citation>
    <scope>NUCLEOTIDE SEQUENCE [LARGE SCALE GENOMIC DNA]</scope>
    <source>
        <strain evidence="13 14">SAG 2523</strain>
    </source>
</reference>
<sequence length="1095" mass="118063">MLPKPSRERVVNQPESFFSEAASDTLVPESVASRLGRCFLSGGRTTSPGPHSEPARVKMTADTMHSNAASSNTIPSAFRMSTSTSGPAETVQALPAPPSFAIWEPADVQINRLPNSTLPWKLGDGGSSSVYKGILCNMYTVAVKVVSDTTVTQKAAFKREVEILSNLRCPNVLSFVGACYMPGRTMLISEYCQRGDLYHALAADRETRMLSWYRRGRAIAIDIAKGLSFMHRNHVIHFDIKSPNILLDDACNGKIADVGIAKYTIRDFTSLGQAFGSWDWASPEQIMCEECSSRTDIYSLGVVLWEIVTGERPSRNKMRAVRVPEECPQEIANLIAACRSSIPGPRPSAQEVLETLMGCCEPDSKERSQLPPPSYLCPISGQLMQDPVILVETGITFEKQAIKDWFKKGRHRNCPSTNRPVNHVQLVSNLGLKQAIRNWQNPGGSREEVLGDSPDLLSTRFSVASTVQQDAKRPYTGPVTAITDAPRSSLMANTPRSRSSSSNSRASRLPGSLPRGLSRSSLRPHSKSGPISSPSGGASPVKDQNHPRPPSVESFGISEAEPSMRSTSLPLLTPVVPAGSSIGLPIQPPAIPPTLVSSLRHCVSTSQRKLGDNMFLANIDGRLDEEPSASRDVSPILPQPTSRLPISPATDDDLLPPEPLHVLQGSTSSFSSSQTSSETDKADEQLPDWVAALHRQSNTAFAAAACALCRLIDKQPRNLLNVVLVICREDAAASQEIQDAAASALVSPALRADIFTTSLQLLVRLVQSRSRKLQVSAAHVIGALVQNARVQRSVIVDLKVTEALTVGLTSQSTCAQWACCRAVEFLAYLDQQHASPLLSKTLLKNSLGPLVEVVDAPKSPPAKKHAVMALGHLASNLSSRQQIMRSGAIPHLIKDLEDADSPVTQEAAAYALHRLADSLETHMLMLRCDVLPPTLPLLGMASPKTQQYAASLLVALATGEKSARRAMLPLDIFGKALCLLRSNTPRLQLAGIDLLAVMAQDSAGREAMQHSDVHLMLSGMLHDDDARSMAAAALRTLLECKAFTLSDLETAGVDDALLGRLRSNTAERAAADGKSPSTGSKAWRLLFKPTRSGPN</sequence>
<dbReference type="GO" id="GO:0004674">
    <property type="term" value="F:protein serine/threonine kinase activity"/>
    <property type="evidence" value="ECO:0007669"/>
    <property type="project" value="UniProtKB-KW"/>
</dbReference>
<keyword evidence="7" id="KW-0833">Ubl conjugation pathway</keyword>
<accession>A0AAW1SLK6</accession>